<evidence type="ECO:0000313" key="20">
    <source>
        <dbReference type="EMBL" id="MDQ0113184.1"/>
    </source>
</evidence>
<accession>A0ABT9U4I1</accession>
<dbReference type="Pfam" id="PF20501">
    <property type="entry name" value="MbhE"/>
    <property type="match status" value="1"/>
</dbReference>
<feature type="transmembrane region" description="Helical" evidence="14">
    <location>
        <begin position="375"/>
        <end position="397"/>
    </location>
</feature>
<feature type="transmembrane region" description="Helical" evidence="14">
    <location>
        <begin position="931"/>
        <end position="953"/>
    </location>
</feature>
<feature type="transmembrane region" description="Helical" evidence="14">
    <location>
        <begin position="597"/>
        <end position="617"/>
    </location>
</feature>
<evidence type="ECO:0000259" key="17">
    <source>
        <dbReference type="Pfam" id="PF04039"/>
    </source>
</evidence>
<feature type="domain" description="MrpA C-terminal/MbhD" evidence="18">
    <location>
        <begin position="639"/>
        <end position="703"/>
    </location>
</feature>
<evidence type="ECO:0000256" key="8">
    <source>
        <dbReference type="ARBA" id="ARBA00022989"/>
    </source>
</evidence>
<evidence type="ECO:0000256" key="5">
    <source>
        <dbReference type="ARBA" id="ARBA00022475"/>
    </source>
</evidence>
<dbReference type="PANTHER" id="PTHR43373:SF1">
    <property type="entry name" value="NA(+)_H(+) ANTIPORTER SUBUNIT A"/>
    <property type="match status" value="1"/>
</dbReference>
<gene>
    <name evidence="20" type="ORF">J2T15_002625</name>
</gene>
<dbReference type="NCBIfam" id="NF009223">
    <property type="entry name" value="PRK12573.1"/>
    <property type="match status" value="1"/>
</dbReference>
<organism evidence="20 21">
    <name type="scientific">Paenibacillus harenae</name>
    <dbReference type="NCBI Taxonomy" id="306543"/>
    <lineage>
        <taxon>Bacteria</taxon>
        <taxon>Bacillati</taxon>
        <taxon>Bacillota</taxon>
        <taxon>Bacilli</taxon>
        <taxon>Bacillales</taxon>
        <taxon>Paenibacillaceae</taxon>
        <taxon>Paenibacillus</taxon>
    </lineage>
</organism>
<dbReference type="InterPro" id="IPR001750">
    <property type="entry name" value="ND/Mrp_TM"/>
</dbReference>
<feature type="transmembrane region" description="Helical" evidence="14">
    <location>
        <begin position="245"/>
        <end position="266"/>
    </location>
</feature>
<evidence type="ECO:0000256" key="2">
    <source>
        <dbReference type="ARBA" id="ARBA00008483"/>
    </source>
</evidence>
<feature type="transmembrane region" description="Helical" evidence="14">
    <location>
        <begin position="530"/>
        <end position="548"/>
    </location>
</feature>
<feature type="transmembrane region" description="Helical" evidence="14">
    <location>
        <begin position="32"/>
        <end position="52"/>
    </location>
</feature>
<feature type="domain" description="MrpA C-terminal/MbhE" evidence="19">
    <location>
        <begin position="717"/>
        <end position="793"/>
    </location>
</feature>
<keyword evidence="8 14" id="KW-1133">Transmembrane helix</keyword>
<evidence type="ECO:0000256" key="10">
    <source>
        <dbReference type="ARBA" id="ARBA00023065"/>
    </source>
</evidence>
<dbReference type="InterPro" id="IPR005663">
    <property type="entry name" value="MrpA/MnhA1/PhaAB"/>
</dbReference>
<dbReference type="InterPro" id="IPR025383">
    <property type="entry name" value="MrpA_C/MbhD"/>
</dbReference>
<keyword evidence="3" id="KW-0813">Transport</keyword>
<dbReference type="InterPro" id="IPR001516">
    <property type="entry name" value="Proton_antipo_N"/>
</dbReference>
<feature type="transmembrane region" description="Helical" evidence="14">
    <location>
        <begin position="208"/>
        <end position="233"/>
    </location>
</feature>
<dbReference type="RefSeq" id="WP_307204233.1">
    <property type="nucleotide sequence ID" value="NZ_JAUSSU010000005.1"/>
</dbReference>
<evidence type="ECO:0000256" key="4">
    <source>
        <dbReference type="ARBA" id="ARBA00022449"/>
    </source>
</evidence>
<dbReference type="InterPro" id="IPR046806">
    <property type="entry name" value="MrpA_C/MbhE"/>
</dbReference>
<name>A0ABT9U4I1_PAEHA</name>
<feature type="domain" description="NADH-Ubiquinone oxidoreductase (complex I) chain 5 N-terminal" evidence="16">
    <location>
        <begin position="65"/>
        <end position="112"/>
    </location>
</feature>
<feature type="transmembrane region" description="Helical" evidence="14">
    <location>
        <begin position="654"/>
        <end position="674"/>
    </location>
</feature>
<dbReference type="Pfam" id="PF00361">
    <property type="entry name" value="Proton_antipo_M"/>
    <property type="match status" value="1"/>
</dbReference>
<evidence type="ECO:0000256" key="7">
    <source>
        <dbReference type="ARBA" id="ARBA00022781"/>
    </source>
</evidence>
<feature type="domain" description="Na+/H+ antiporter MnhB subunit-related protein" evidence="17">
    <location>
        <begin position="824"/>
        <end position="948"/>
    </location>
</feature>
<feature type="transmembrane region" description="Helical" evidence="14">
    <location>
        <begin position="774"/>
        <end position="792"/>
    </location>
</feature>
<feature type="transmembrane region" description="Helical" evidence="14">
    <location>
        <begin position="890"/>
        <end position="911"/>
    </location>
</feature>
<dbReference type="Pfam" id="PF04039">
    <property type="entry name" value="MnhB"/>
    <property type="match status" value="1"/>
</dbReference>
<keyword evidence="5" id="KW-1003">Cell membrane</keyword>
<keyword evidence="7" id="KW-0375">Hydrogen ion transport</keyword>
<feature type="transmembrane region" description="Helical" evidence="14">
    <location>
        <begin position="272"/>
        <end position="290"/>
    </location>
</feature>
<keyword evidence="9" id="KW-0915">Sodium</keyword>
<feature type="transmembrane region" description="Helical" evidence="14">
    <location>
        <begin position="6"/>
        <end position="25"/>
    </location>
</feature>
<feature type="transmembrane region" description="Helical" evidence="14">
    <location>
        <begin position="852"/>
        <end position="870"/>
    </location>
</feature>
<dbReference type="PANTHER" id="PTHR43373">
    <property type="entry name" value="NA(+)/H(+) ANTIPORTER SUBUNIT"/>
    <property type="match status" value="1"/>
</dbReference>
<feature type="transmembrane region" description="Helical" evidence="14">
    <location>
        <begin position="680"/>
        <end position="701"/>
    </location>
</feature>
<feature type="transmembrane region" description="Helical" evidence="14">
    <location>
        <begin position="167"/>
        <end position="188"/>
    </location>
</feature>
<keyword evidence="12" id="KW-0739">Sodium transport</keyword>
<feature type="transmembrane region" description="Helical" evidence="14">
    <location>
        <begin position="713"/>
        <end position="733"/>
    </location>
</feature>
<keyword evidence="6 13" id="KW-0812">Transmembrane</keyword>
<feature type="transmembrane region" description="Helical" evidence="14">
    <location>
        <begin position="338"/>
        <end position="363"/>
    </location>
</feature>
<proteinExistence type="inferred from homology"/>
<keyword evidence="21" id="KW-1185">Reference proteome</keyword>
<evidence type="ECO:0000256" key="3">
    <source>
        <dbReference type="ARBA" id="ARBA00022448"/>
    </source>
</evidence>
<evidence type="ECO:0000256" key="1">
    <source>
        <dbReference type="ARBA" id="ARBA00004651"/>
    </source>
</evidence>
<evidence type="ECO:0000313" key="21">
    <source>
        <dbReference type="Proteomes" id="UP001229346"/>
    </source>
</evidence>
<evidence type="ECO:0000259" key="16">
    <source>
        <dbReference type="Pfam" id="PF00662"/>
    </source>
</evidence>
<keyword evidence="4" id="KW-0050">Antiport</keyword>
<feature type="transmembrane region" description="Helical" evidence="14">
    <location>
        <begin position="474"/>
        <end position="493"/>
    </location>
</feature>
<keyword evidence="11 14" id="KW-0472">Membrane</keyword>
<feature type="transmembrane region" description="Helical" evidence="14">
    <location>
        <begin position="431"/>
        <end position="453"/>
    </location>
</feature>
<feature type="transmembrane region" description="Helical" evidence="14">
    <location>
        <begin position="72"/>
        <end position="96"/>
    </location>
</feature>
<feature type="domain" description="NADH:quinone oxidoreductase/Mrp antiporter transmembrane" evidence="15">
    <location>
        <begin position="129"/>
        <end position="432"/>
    </location>
</feature>
<keyword evidence="10" id="KW-0406">Ion transport</keyword>
<dbReference type="InterPro" id="IPR050616">
    <property type="entry name" value="CPA3_Na-H_Antiporter_A"/>
</dbReference>
<feature type="transmembrane region" description="Helical" evidence="14">
    <location>
        <begin position="108"/>
        <end position="127"/>
    </location>
</feature>
<feature type="transmembrane region" description="Helical" evidence="14">
    <location>
        <begin position="133"/>
        <end position="155"/>
    </location>
</feature>
<evidence type="ECO:0000256" key="12">
    <source>
        <dbReference type="ARBA" id="ARBA00023201"/>
    </source>
</evidence>
<evidence type="ECO:0000256" key="11">
    <source>
        <dbReference type="ARBA" id="ARBA00023136"/>
    </source>
</evidence>
<evidence type="ECO:0000256" key="13">
    <source>
        <dbReference type="RuleBase" id="RU000320"/>
    </source>
</evidence>
<dbReference type="NCBIfam" id="NF009285">
    <property type="entry name" value="PRK12645.1"/>
    <property type="match status" value="1"/>
</dbReference>
<dbReference type="Pfam" id="PF00662">
    <property type="entry name" value="Proton_antipo_N"/>
    <property type="match status" value="1"/>
</dbReference>
<dbReference type="EMBL" id="JAUSSU010000005">
    <property type="protein sequence ID" value="MDQ0113184.1"/>
    <property type="molecule type" value="Genomic_DNA"/>
</dbReference>
<dbReference type="PRINTS" id="PR01434">
    <property type="entry name" value="NADHDHGNASE5"/>
</dbReference>
<dbReference type="InterPro" id="IPR007182">
    <property type="entry name" value="MnhB"/>
</dbReference>
<feature type="transmembrane region" description="Helical" evidence="14">
    <location>
        <begin position="629"/>
        <end position="647"/>
    </location>
</feature>
<evidence type="ECO:0000259" key="19">
    <source>
        <dbReference type="Pfam" id="PF20501"/>
    </source>
</evidence>
<evidence type="ECO:0000256" key="14">
    <source>
        <dbReference type="SAM" id="Phobius"/>
    </source>
</evidence>
<evidence type="ECO:0000256" key="6">
    <source>
        <dbReference type="ARBA" id="ARBA00022692"/>
    </source>
</evidence>
<comment type="caution">
    <text evidence="20">The sequence shown here is derived from an EMBL/GenBank/DDBJ whole genome shotgun (WGS) entry which is preliminary data.</text>
</comment>
<feature type="transmembrane region" description="Helical" evidence="14">
    <location>
        <begin position="827"/>
        <end position="846"/>
    </location>
</feature>
<sequence length="957" mass="104984">MTLLHVAIIIPFLFAAASPIFYKLLKRVHTGWLVLPAPMALFIYFCSQIPPVRGGETIEGAVPWIPSLGIDFTVYLDGLGLLFALLISGIGSLVVLYSIFYLSKTKEAVNVFYVYLLLFMGAMLGVVLSDNMIVLYAFWELTSISSFLLIAFWHYRERSRYGAMKSLLITVIGGLSMLAGFILLYLITGTFSLREIIGLDVNLTDESLFLPAMLLILLGAFTKSAQFPFHIWLPDAMEAPTPVSAYLHSATMVKAGIYLVARFSPIFAGDKLWFWLVSAFGITTLIYGSFRAMKQTDLKSLLAFSTISQLGLIMTLLGLGSASAFFSGGADSLFYTKATMAAIFHLINHAVFKGALFMVAGIVDHETGTRDIRKLGGLMAVMPITFSIALIGTFSMAGLPPFNGFLSKEMFFTAVLNITELNLFNMQTVGALFPIVAWVASIFTFVYSMLLLFRTFTGKAQFEKLDKKPHEAPIGMLIPPVVLASLAVVFGLFPNLLSYSLIEPAMAVIHPSLLHEGDTFLVKIELWHGWTPELFMTAGVVLLGTVLYKLRPRIKAATEPLFTFVSLNKTYDAALRVSDIGASRLTSRYMSGSIRHYLIYIFLFLIVTVSATMLFASDIRFDFSGHAPTTVYEIMLMIGLVVSALAIPFTTSRLMAIILTGTTGYMVTMLFVIFRAPDLALTQMIVETVSVALFLLCFYHLPKLKKEKIPLKFKLPNLLIALAVGTVMTIVALSASSGRSFETIADYFVEYSYKLAGGKNIVNVILVDFRGFDTLLEITVLGIASYGIYGLIKLNLKGEEGPDVFGTKHQSNLIYDQPRSNDVILKTISKIAIFIILTFSVYLFLAGHNHPGGGFIGGLMTASAIVLLAMSQGIKAAQTIIPIDYRKLTAIGLTVALLTGIGSFVFGAPFFSHSFGYFQLPLLGETELATAMLFDLGVYLIVVGITMTIILTIGRDK</sequence>
<evidence type="ECO:0000256" key="9">
    <source>
        <dbReference type="ARBA" id="ARBA00023053"/>
    </source>
</evidence>
<dbReference type="NCBIfam" id="TIGR00940">
    <property type="entry name" value="2a6301s01"/>
    <property type="match status" value="1"/>
</dbReference>
<reference evidence="20 21" key="1">
    <citation type="submission" date="2023-07" db="EMBL/GenBank/DDBJ databases">
        <title>Sorghum-associated microbial communities from plants grown in Nebraska, USA.</title>
        <authorList>
            <person name="Schachtman D."/>
        </authorList>
    </citation>
    <scope>NUCLEOTIDE SEQUENCE [LARGE SCALE GENOMIC DNA]</scope>
    <source>
        <strain evidence="20 21">CC482</strain>
    </source>
</reference>
<protein>
    <submittedName>
        <fullName evidence="20">Multicomponent Na+:H+ antiporter subunit A</fullName>
    </submittedName>
</protein>
<comment type="subcellular location">
    <subcellularLocation>
        <location evidence="1">Cell membrane</location>
        <topology evidence="1">Multi-pass membrane protein</topology>
    </subcellularLocation>
    <subcellularLocation>
        <location evidence="13">Membrane</location>
        <topology evidence="13">Multi-pass membrane protein</topology>
    </subcellularLocation>
</comment>
<dbReference type="Proteomes" id="UP001229346">
    <property type="component" value="Unassembled WGS sequence"/>
</dbReference>
<feature type="transmembrane region" description="Helical" evidence="14">
    <location>
        <begin position="302"/>
        <end position="326"/>
    </location>
</feature>
<comment type="similarity">
    <text evidence="2">Belongs to the CPA3 antiporters (TC 2.A.63) subunit A family.</text>
</comment>
<dbReference type="Pfam" id="PF13244">
    <property type="entry name" value="MbhD"/>
    <property type="match status" value="1"/>
</dbReference>
<evidence type="ECO:0000259" key="18">
    <source>
        <dbReference type="Pfam" id="PF13244"/>
    </source>
</evidence>
<evidence type="ECO:0000259" key="15">
    <source>
        <dbReference type="Pfam" id="PF00361"/>
    </source>
</evidence>